<evidence type="ECO:0008006" key="3">
    <source>
        <dbReference type="Google" id="ProtNLM"/>
    </source>
</evidence>
<evidence type="ECO:0000313" key="1">
    <source>
        <dbReference type="EMBL" id="AKS36707.1"/>
    </source>
</evidence>
<dbReference type="InterPro" id="IPR025341">
    <property type="entry name" value="DUF4247"/>
</dbReference>
<dbReference type="OrthoDB" id="3783200at2"/>
<gene>
    <name evidence="1" type="ORF">AFA91_27730</name>
</gene>
<dbReference type="STRING" id="134601.AFA91_27730"/>
<dbReference type="EMBL" id="CP012150">
    <property type="protein sequence ID" value="AKS36707.1"/>
    <property type="molecule type" value="Genomic_DNA"/>
</dbReference>
<dbReference type="Pfam" id="PF14042">
    <property type="entry name" value="DUF4247"/>
    <property type="match status" value="1"/>
</dbReference>
<dbReference type="PATRIC" id="fig|134601.6.peg.5724"/>
<sequence>MTRNQHFLLAGGLAVAGVVLLLLGISQLADVRSYIAKNYQHYSTSADGDRYACDGPPSAVAETLVAEQQPEARAGDRGIEYLRYDDYIVTVGADGTRPCSIRVEDIGGSYSRGSYIFLGPGFTPGSPAGGSGGSSGGPDGAK</sequence>
<protein>
    <recommendedName>
        <fullName evidence="3">DUF4247 domain-containing protein</fullName>
    </recommendedName>
</protein>
<accession>A0A0K0XH78</accession>
<organism evidence="1 2">
    <name type="scientific">Mycolicibacterium goodii</name>
    <name type="common">Mycobacterium goodii</name>
    <dbReference type="NCBI Taxonomy" id="134601"/>
    <lineage>
        <taxon>Bacteria</taxon>
        <taxon>Bacillati</taxon>
        <taxon>Actinomycetota</taxon>
        <taxon>Actinomycetes</taxon>
        <taxon>Mycobacteriales</taxon>
        <taxon>Mycobacteriaceae</taxon>
        <taxon>Mycolicibacterium</taxon>
    </lineage>
</organism>
<reference evidence="1 2" key="1">
    <citation type="submission" date="2015-07" db="EMBL/GenBank/DDBJ databases">
        <title>Complete genome sequence of Mycobacterium goodii X7B, a facultative thermophilic biodesulfurizing bacterium.</title>
        <authorList>
            <person name="Yu B."/>
            <person name="Li F."/>
            <person name="Xu P."/>
        </authorList>
    </citation>
    <scope>NUCLEOTIDE SEQUENCE [LARGE SCALE GENOMIC DNA]</scope>
    <source>
        <strain evidence="1 2">X7B</strain>
    </source>
</reference>
<proteinExistence type="predicted"/>
<dbReference type="AlphaFoldDB" id="A0A0K0XH78"/>
<dbReference type="Proteomes" id="UP000062255">
    <property type="component" value="Chromosome"/>
</dbReference>
<dbReference type="RefSeq" id="WP_049749090.1">
    <property type="nucleotide sequence ID" value="NZ_CP012150.1"/>
</dbReference>
<name>A0A0K0XH78_MYCGD</name>
<dbReference type="KEGG" id="mgo:AFA91_27730"/>
<evidence type="ECO:0000313" key="2">
    <source>
        <dbReference type="Proteomes" id="UP000062255"/>
    </source>
</evidence>